<accession>A0ABR1Y6T3</accession>
<evidence type="ECO:0000256" key="3">
    <source>
        <dbReference type="SAM" id="MobiDB-lite"/>
    </source>
</evidence>
<comment type="similarity">
    <text evidence="2">Belongs to the HFCD (homooligomeric flavin containing Cys decarboxylase) superfamily.</text>
</comment>
<sequence>MDESSPHRHDAAIAAPLTYPKTPTRSFSHHPPSQPKGPNPRNGPLRSLRLSSKHPSHMSLAESSRSKALSGPPLNAAALRNDNKAHLLLAASGSVATIKIPLIIDALSKNPNLSIRLVLTSSAAAFLAGQSTEQPSLETVASMPNVDGIYLDEDEWKEPWVRGNNILHIELRRWADLLVVAPLSANSLAKMVNGLCDNLLLSTIRAWDTTGTVDPVSDGVDAEDQTVLRPRKKTIIVAPAMNTAMWNHPITTTQIALLEGEWNVRNDGWVEVLRPVEKRIACGDTGSGGMKEWKEIVVVIEERLELRSG</sequence>
<evidence type="ECO:0000313" key="6">
    <source>
        <dbReference type="Proteomes" id="UP001456524"/>
    </source>
</evidence>
<evidence type="ECO:0000259" key="4">
    <source>
        <dbReference type="Pfam" id="PF02441"/>
    </source>
</evidence>
<keyword evidence="6" id="KW-1185">Reference proteome</keyword>
<proteinExistence type="inferred from homology"/>
<comment type="caution">
    <text evidence="5">The sequence shown here is derived from an EMBL/GenBank/DDBJ whole genome shotgun (WGS) entry which is preliminary data.</text>
</comment>
<name>A0ABR1Y6T3_9PEZI</name>
<keyword evidence="1" id="KW-0173">Coenzyme A biosynthesis</keyword>
<dbReference type="EMBL" id="JBBWUH010000001">
    <property type="protein sequence ID" value="KAK8177180.1"/>
    <property type="molecule type" value="Genomic_DNA"/>
</dbReference>
<organism evidence="5 6">
    <name type="scientific">Phyllosticta citrichinensis</name>
    <dbReference type="NCBI Taxonomy" id="1130410"/>
    <lineage>
        <taxon>Eukaryota</taxon>
        <taxon>Fungi</taxon>
        <taxon>Dikarya</taxon>
        <taxon>Ascomycota</taxon>
        <taxon>Pezizomycotina</taxon>
        <taxon>Dothideomycetes</taxon>
        <taxon>Dothideomycetes incertae sedis</taxon>
        <taxon>Botryosphaeriales</taxon>
        <taxon>Phyllostictaceae</taxon>
        <taxon>Phyllosticta</taxon>
    </lineage>
</organism>
<protein>
    <submittedName>
        <fullName evidence="5">Flavoprotein</fullName>
    </submittedName>
</protein>
<gene>
    <name evidence="5" type="ORF">IWX90DRAFT_420376</name>
</gene>
<dbReference type="InterPro" id="IPR036551">
    <property type="entry name" value="Flavin_trans-like"/>
</dbReference>
<feature type="region of interest" description="Disordered" evidence="3">
    <location>
        <begin position="1"/>
        <end position="75"/>
    </location>
</feature>
<dbReference type="PANTHER" id="PTHR14359:SF6">
    <property type="entry name" value="PHOSPHOPANTOTHENOYLCYSTEINE DECARBOXYLASE"/>
    <property type="match status" value="1"/>
</dbReference>
<dbReference type="Proteomes" id="UP001456524">
    <property type="component" value="Unassembled WGS sequence"/>
</dbReference>
<feature type="compositionally biased region" description="Basic and acidic residues" evidence="3">
    <location>
        <begin position="1"/>
        <end position="11"/>
    </location>
</feature>
<evidence type="ECO:0000256" key="1">
    <source>
        <dbReference type="ARBA" id="ARBA00022993"/>
    </source>
</evidence>
<dbReference type="PANTHER" id="PTHR14359">
    <property type="entry name" value="HOMO-OLIGOMERIC FLAVIN CONTAINING CYS DECARBOXYLASE FAMILY"/>
    <property type="match status" value="1"/>
</dbReference>
<reference evidence="5 6" key="1">
    <citation type="journal article" date="2022" name="G3 (Bethesda)">
        <title>Enemy or ally: a genomic approach to elucidate the lifestyle of Phyllosticta citrichinaensis.</title>
        <authorList>
            <person name="Buijs V.A."/>
            <person name="Groenewald J.Z."/>
            <person name="Haridas S."/>
            <person name="LaButti K.M."/>
            <person name="Lipzen A."/>
            <person name="Martin F.M."/>
            <person name="Barry K."/>
            <person name="Grigoriev I.V."/>
            <person name="Crous P.W."/>
            <person name="Seidl M.F."/>
        </authorList>
    </citation>
    <scope>NUCLEOTIDE SEQUENCE [LARGE SCALE GENOMIC DNA]</scope>
    <source>
        <strain evidence="5 6">CBS 129764</strain>
    </source>
</reference>
<dbReference type="InterPro" id="IPR003382">
    <property type="entry name" value="Flavoprotein"/>
</dbReference>
<dbReference type="Pfam" id="PF02441">
    <property type="entry name" value="Flavoprotein"/>
    <property type="match status" value="1"/>
</dbReference>
<evidence type="ECO:0000313" key="5">
    <source>
        <dbReference type="EMBL" id="KAK8177180.1"/>
    </source>
</evidence>
<dbReference type="Gene3D" id="3.40.50.1950">
    <property type="entry name" value="Flavin prenyltransferase-like"/>
    <property type="match status" value="1"/>
</dbReference>
<feature type="domain" description="Flavoprotein" evidence="4">
    <location>
        <begin position="86"/>
        <end position="301"/>
    </location>
</feature>
<dbReference type="SUPFAM" id="SSF52507">
    <property type="entry name" value="Homo-oligomeric flavin-containing Cys decarboxylases, HFCD"/>
    <property type="match status" value="1"/>
</dbReference>
<evidence type="ECO:0000256" key="2">
    <source>
        <dbReference type="ARBA" id="ARBA00038350"/>
    </source>
</evidence>